<dbReference type="EMBL" id="AGUE01000161">
    <property type="protein sequence ID" value="EHK98257.1"/>
    <property type="molecule type" value="Genomic_DNA"/>
</dbReference>
<dbReference type="InParanoid" id="H0ETG2"/>
<accession>H0ETG2</accession>
<dbReference type="Proteomes" id="UP000005446">
    <property type="component" value="Unassembled WGS sequence"/>
</dbReference>
<proteinExistence type="predicted"/>
<dbReference type="OrthoDB" id="20872at2759"/>
<protein>
    <submittedName>
        <fullName evidence="2">Uncharacterized protein</fullName>
    </submittedName>
</protein>
<feature type="compositionally biased region" description="Polar residues" evidence="1">
    <location>
        <begin position="26"/>
        <end position="36"/>
    </location>
</feature>
<dbReference type="AlphaFoldDB" id="H0ETG2"/>
<organism evidence="2 3">
    <name type="scientific">Glarea lozoyensis (strain ATCC 74030 / MF5533)</name>
    <dbReference type="NCBI Taxonomy" id="1104152"/>
    <lineage>
        <taxon>Eukaryota</taxon>
        <taxon>Fungi</taxon>
        <taxon>Dikarya</taxon>
        <taxon>Ascomycota</taxon>
        <taxon>Pezizomycotina</taxon>
        <taxon>Leotiomycetes</taxon>
        <taxon>Helotiales</taxon>
        <taxon>Helotiaceae</taxon>
        <taxon>Glarea</taxon>
    </lineage>
</organism>
<dbReference type="HOGENOM" id="CLU_2589976_0_0_1"/>
<comment type="caution">
    <text evidence="2">The sequence shown here is derived from an EMBL/GenBank/DDBJ whole genome shotgun (WGS) entry which is preliminary data.</text>
</comment>
<sequence length="80" mass="8870">MTSANFFQDSLLETADDKEQIEDPSQHNINKSQTVNPIARAKLSNPNKRPRSASYCPPIQDIIPTRLATPLPAGEQLLLL</sequence>
<evidence type="ECO:0000313" key="3">
    <source>
        <dbReference type="Proteomes" id="UP000005446"/>
    </source>
</evidence>
<evidence type="ECO:0000313" key="2">
    <source>
        <dbReference type="EMBL" id="EHK98257.1"/>
    </source>
</evidence>
<reference evidence="2 3" key="1">
    <citation type="journal article" date="2012" name="Eukaryot. Cell">
        <title>Genome sequence of the fungus Glarea lozoyensis: the first genome sequence of a species from the Helotiaceae family.</title>
        <authorList>
            <person name="Youssar L."/>
            <person name="Gruening B.A."/>
            <person name="Erxleben A."/>
            <person name="Guenther S."/>
            <person name="Huettel W."/>
        </authorList>
    </citation>
    <scope>NUCLEOTIDE SEQUENCE [LARGE SCALE GENOMIC DNA]</scope>
    <source>
        <strain evidence="3">ATCC 74030 / MF5533</strain>
    </source>
</reference>
<gene>
    <name evidence="2" type="ORF">M7I_6024</name>
</gene>
<name>H0ETG2_GLAL7</name>
<keyword evidence="3" id="KW-1185">Reference proteome</keyword>
<evidence type="ECO:0000256" key="1">
    <source>
        <dbReference type="SAM" id="MobiDB-lite"/>
    </source>
</evidence>
<feature type="region of interest" description="Disordered" evidence="1">
    <location>
        <begin position="1"/>
        <end position="58"/>
    </location>
</feature>